<dbReference type="Gene3D" id="3.30.200.20">
    <property type="entry name" value="Phosphorylase Kinase, domain 1"/>
    <property type="match status" value="1"/>
</dbReference>
<evidence type="ECO:0000313" key="4">
    <source>
        <dbReference type="Proteomes" id="UP000633814"/>
    </source>
</evidence>
<organism evidence="3 4">
    <name type="scientific">Alishewanella maricola</name>
    <dbReference type="NCBI Taxonomy" id="2795740"/>
    <lineage>
        <taxon>Bacteria</taxon>
        <taxon>Pseudomonadati</taxon>
        <taxon>Pseudomonadota</taxon>
        <taxon>Gammaproteobacteria</taxon>
        <taxon>Alteromonadales</taxon>
        <taxon>Alteromonadaceae</taxon>
        <taxon>Alishewanella</taxon>
    </lineage>
</organism>
<gene>
    <name evidence="3" type="ORF">JAO78_008335</name>
</gene>
<dbReference type="InterPro" id="IPR011009">
    <property type="entry name" value="Kinase-like_dom_sf"/>
</dbReference>
<protein>
    <submittedName>
        <fullName evidence="3">Fructosamine kinase family protein</fullName>
    </submittedName>
</protein>
<dbReference type="PIRSF" id="PIRSF006221">
    <property type="entry name" value="Ketosamine-3-kinase"/>
    <property type="match status" value="1"/>
</dbReference>
<keyword evidence="4" id="KW-1185">Reference proteome</keyword>
<reference evidence="3 4" key="1">
    <citation type="submission" date="2021-10" db="EMBL/GenBank/DDBJ databases">
        <title>Alishewanella koreense sp. nov. isolated from seawater of southwestern coast in South Korea and the proposal for the reclassification of Rheinheimera perlucida and Rheinheimera tuosuensis as Arsukibacterium perlucida and Arsukibacterium tuosuensis.</title>
        <authorList>
            <person name="Kim K.H."/>
            <person name="Ruan W."/>
            <person name="Kim K.R."/>
            <person name="Baek J.H."/>
            <person name="Jeon C.O."/>
        </authorList>
    </citation>
    <scope>NUCLEOTIDE SEQUENCE [LARGE SCALE GENOMIC DNA]</scope>
    <source>
        <strain evidence="3 4">16-MA</strain>
    </source>
</reference>
<dbReference type="RefSeq" id="WP_226750912.1">
    <property type="nucleotide sequence ID" value="NZ_JAEINI020000004.1"/>
</dbReference>
<comment type="similarity">
    <text evidence="1 2">Belongs to the fructosamine kinase family.</text>
</comment>
<dbReference type="PANTHER" id="PTHR12149">
    <property type="entry name" value="FRUCTOSAMINE 3 KINASE-RELATED PROTEIN"/>
    <property type="match status" value="1"/>
</dbReference>
<evidence type="ECO:0000256" key="2">
    <source>
        <dbReference type="PIRNR" id="PIRNR006221"/>
    </source>
</evidence>
<evidence type="ECO:0000313" key="3">
    <source>
        <dbReference type="EMBL" id="MCB5226821.1"/>
    </source>
</evidence>
<dbReference type="Pfam" id="PF03881">
    <property type="entry name" value="Fructosamin_kin"/>
    <property type="match status" value="1"/>
</dbReference>
<keyword evidence="2 3" id="KW-0418">Kinase</keyword>
<sequence>MWQQIAAQISLELDIDFQVERKISLTGGSINLAYKISGGGHDFFVKLHHREQLEQFENEQLSLVCLAQTHCVRVPKVICVGQTLDKAFLVLEYLPLEPAKADHPASWHRLAEHIAKLHQQHEQAMFGFDWDNQLGLTTQPNQWQGNWSSFFSEQRLGWQLQLLLEQGFGFGNIDHIVEQARQRLVHHKPKPSLLHGDLWRGNVGFTAESPVIFDPASYFGDREADIACSSLYGTFPAEFYHHYQQYYPLAADFEERKALYNLYHILNHANLFRGNYLIQAQEQIKRLFHLKGQA</sequence>
<dbReference type="SUPFAM" id="SSF56112">
    <property type="entry name" value="Protein kinase-like (PK-like)"/>
    <property type="match status" value="1"/>
</dbReference>
<keyword evidence="2" id="KW-0808">Transferase</keyword>
<comment type="caution">
    <text evidence="3">The sequence shown here is derived from an EMBL/GenBank/DDBJ whole genome shotgun (WGS) entry which is preliminary data.</text>
</comment>
<dbReference type="Proteomes" id="UP000633814">
    <property type="component" value="Unassembled WGS sequence"/>
</dbReference>
<dbReference type="EMBL" id="JAEINI020000004">
    <property type="protein sequence ID" value="MCB5226821.1"/>
    <property type="molecule type" value="Genomic_DNA"/>
</dbReference>
<dbReference type="InterPro" id="IPR016477">
    <property type="entry name" value="Fructo-/Ketosamine-3-kinase"/>
</dbReference>
<dbReference type="Gene3D" id="3.90.1200.10">
    <property type="match status" value="1"/>
</dbReference>
<dbReference type="GO" id="GO:0016301">
    <property type="term" value="F:kinase activity"/>
    <property type="evidence" value="ECO:0007669"/>
    <property type="project" value="UniProtKB-KW"/>
</dbReference>
<dbReference type="PANTHER" id="PTHR12149:SF8">
    <property type="entry name" value="PROTEIN-RIBULOSAMINE 3-KINASE"/>
    <property type="match status" value="1"/>
</dbReference>
<evidence type="ECO:0000256" key="1">
    <source>
        <dbReference type="ARBA" id="ARBA00009460"/>
    </source>
</evidence>
<accession>A0ABS8C3C8</accession>
<name>A0ABS8C3C8_9ALTE</name>
<proteinExistence type="inferred from homology"/>